<keyword evidence="1" id="KW-0812">Transmembrane</keyword>
<sequence>METFVPYLDIAKLNIFVTLTIFTTFVLIMIRRARAGAQMYIRPLAGLQAIEEAVGRATEMGSAVLYVPGIDDVNNIQTIYSMVILEHVARIVASYRTPLIVPIGKAFVTPMAEETVKQGYLNAGEPDAFNPDNVRYLSDEQFAFTGAVNGIILREKPAANIYLGSFYAESLILAETGFMAGSIQVAGTANIHQLPFFVVACDYTLIGEEFFASTAYLSQDPRLLGTLKAMDWFKVLIIVALIIGFILETLGFTGFKELFRS</sequence>
<dbReference type="Pfam" id="PF20539">
    <property type="entry name" value="DUF6754"/>
    <property type="match status" value="1"/>
</dbReference>
<feature type="domain" description="DUF6754" evidence="2">
    <location>
        <begin position="7"/>
        <end position="258"/>
    </location>
</feature>
<keyword evidence="4" id="KW-1185">Reference proteome</keyword>
<feature type="transmembrane region" description="Helical" evidence="1">
    <location>
        <begin position="12"/>
        <end position="30"/>
    </location>
</feature>
<keyword evidence="1" id="KW-1133">Transmembrane helix</keyword>
<proteinExistence type="predicted"/>
<feature type="transmembrane region" description="Helical" evidence="1">
    <location>
        <begin position="232"/>
        <end position="255"/>
    </location>
</feature>
<dbReference type="InterPro" id="IPR046642">
    <property type="entry name" value="DUF6754"/>
</dbReference>
<reference evidence="3 4" key="1">
    <citation type="submission" date="2024-09" db="EMBL/GenBank/DDBJ databases">
        <title>Laminarin stimulates single cell rates of sulfate reduction while oxygen inhibits transcriptomic activity in coastal marine sediment.</title>
        <authorList>
            <person name="Lindsay M."/>
            <person name="Orcutt B."/>
            <person name="Emerson D."/>
            <person name="Stepanauskas R."/>
            <person name="D'Angelo T."/>
        </authorList>
    </citation>
    <scope>NUCLEOTIDE SEQUENCE [LARGE SCALE GENOMIC DNA]</scope>
    <source>
        <strain evidence="3">SAG AM-311-K15</strain>
    </source>
</reference>
<dbReference type="EMBL" id="JBHPBY010000042">
    <property type="protein sequence ID" value="MFC1849501.1"/>
    <property type="molecule type" value="Genomic_DNA"/>
</dbReference>
<evidence type="ECO:0000313" key="4">
    <source>
        <dbReference type="Proteomes" id="UP001594351"/>
    </source>
</evidence>
<gene>
    <name evidence="3" type="ORF">ACFL27_04750</name>
</gene>
<evidence type="ECO:0000313" key="3">
    <source>
        <dbReference type="EMBL" id="MFC1849501.1"/>
    </source>
</evidence>
<name>A0ABV6YTJ2_UNCC1</name>
<evidence type="ECO:0000259" key="2">
    <source>
        <dbReference type="Pfam" id="PF20539"/>
    </source>
</evidence>
<comment type="caution">
    <text evidence="3">The sequence shown here is derived from an EMBL/GenBank/DDBJ whole genome shotgun (WGS) entry which is preliminary data.</text>
</comment>
<dbReference type="Proteomes" id="UP001594351">
    <property type="component" value="Unassembled WGS sequence"/>
</dbReference>
<keyword evidence="1" id="KW-0472">Membrane</keyword>
<accession>A0ABV6YTJ2</accession>
<protein>
    <submittedName>
        <fullName evidence="3">DUF6754 domain-containing protein</fullName>
    </submittedName>
</protein>
<organism evidence="3 4">
    <name type="scientific">candidate division CSSED10-310 bacterium</name>
    <dbReference type="NCBI Taxonomy" id="2855610"/>
    <lineage>
        <taxon>Bacteria</taxon>
        <taxon>Bacteria division CSSED10-310</taxon>
    </lineage>
</organism>
<evidence type="ECO:0000256" key="1">
    <source>
        <dbReference type="SAM" id="Phobius"/>
    </source>
</evidence>